<dbReference type="AlphaFoldDB" id="A0A382REN9"/>
<dbReference type="Gene3D" id="2.60.120.620">
    <property type="entry name" value="q2cbj1_9rhob like domain"/>
    <property type="match status" value="1"/>
</dbReference>
<evidence type="ECO:0008006" key="2">
    <source>
        <dbReference type="Google" id="ProtNLM"/>
    </source>
</evidence>
<protein>
    <recommendedName>
        <fullName evidence="2">Phytanoyl-CoA dioxygenase</fullName>
    </recommendedName>
</protein>
<dbReference type="EMBL" id="UINC01120862">
    <property type="protein sequence ID" value="SVC95617.1"/>
    <property type="molecule type" value="Genomic_DNA"/>
</dbReference>
<dbReference type="PANTHER" id="PTHR20883:SF51">
    <property type="entry name" value="PHYTANOYL-COA HYDROXYLASE"/>
    <property type="match status" value="1"/>
</dbReference>
<name>A0A382REN9_9ZZZZ</name>
<accession>A0A382REN9</accession>
<reference evidence="1" key="1">
    <citation type="submission" date="2018-05" db="EMBL/GenBank/DDBJ databases">
        <authorList>
            <person name="Lanie J.A."/>
            <person name="Ng W.-L."/>
            <person name="Kazmierczak K.M."/>
            <person name="Andrzejewski T.M."/>
            <person name="Davidsen T.M."/>
            <person name="Wayne K.J."/>
            <person name="Tettelin H."/>
            <person name="Glass J.I."/>
            <person name="Rusch D."/>
            <person name="Podicherti R."/>
            <person name="Tsui H.-C.T."/>
            <person name="Winkler M.E."/>
        </authorList>
    </citation>
    <scope>NUCLEOTIDE SEQUENCE</scope>
</reference>
<sequence>MRIVKDSNQLGRLEHLPSGSQLIATPQRVEMALAEMQEIHCEMQPGSALYFHGNILHGSDPNLSEQPRWALIFAYVAAKNTVVLPEVEKDLSPPLAGWSDDQVAVATARHWDGIQTQLR</sequence>
<dbReference type="PANTHER" id="PTHR20883">
    <property type="entry name" value="PHYTANOYL-COA DIOXYGENASE DOMAIN CONTAINING 1"/>
    <property type="match status" value="1"/>
</dbReference>
<dbReference type="InterPro" id="IPR008775">
    <property type="entry name" value="Phytyl_CoA_dOase-like"/>
</dbReference>
<gene>
    <name evidence="1" type="ORF">METZ01_LOCUS348471</name>
</gene>
<organism evidence="1">
    <name type="scientific">marine metagenome</name>
    <dbReference type="NCBI Taxonomy" id="408172"/>
    <lineage>
        <taxon>unclassified sequences</taxon>
        <taxon>metagenomes</taxon>
        <taxon>ecological metagenomes</taxon>
    </lineage>
</organism>
<proteinExistence type="predicted"/>
<dbReference type="SUPFAM" id="SSF51197">
    <property type="entry name" value="Clavaminate synthase-like"/>
    <property type="match status" value="1"/>
</dbReference>
<dbReference type="Pfam" id="PF05721">
    <property type="entry name" value="PhyH"/>
    <property type="match status" value="1"/>
</dbReference>
<evidence type="ECO:0000313" key="1">
    <source>
        <dbReference type="EMBL" id="SVC95617.1"/>
    </source>
</evidence>